<gene>
    <name evidence="1" type="ORF">PC5_00158</name>
</gene>
<keyword evidence="2" id="KW-1185">Reference proteome</keyword>
<evidence type="ECO:0000313" key="1">
    <source>
        <dbReference type="EMBL" id="ANH51277.1"/>
    </source>
</evidence>
<dbReference type="Proteomes" id="UP000221511">
    <property type="component" value="Segment"/>
</dbReference>
<name>A0A1B0XVV0_9CAUD</name>
<protein>
    <submittedName>
        <fullName evidence="1">Uncharacterized protein</fullName>
    </submittedName>
</protein>
<accession>A0A1B0XVV0</accession>
<proteinExistence type="predicted"/>
<organism evidence="1 2">
    <name type="scientific">Campylobacter phage PC5</name>
    <dbReference type="NCBI Taxonomy" id="1541690"/>
    <lineage>
        <taxon>Viruses</taxon>
        <taxon>Duplodnaviria</taxon>
        <taxon>Heunggongvirae</taxon>
        <taxon>Uroviricota</taxon>
        <taxon>Caudoviricetes</taxon>
        <taxon>Connertonviridae</taxon>
        <taxon>Fletchervirus</taxon>
        <taxon>Fletchervirus PC5</taxon>
    </lineage>
</organism>
<dbReference type="EMBL" id="KX229736">
    <property type="protein sequence ID" value="ANH51277.1"/>
    <property type="molecule type" value="Genomic_DNA"/>
</dbReference>
<sequence length="186" mass="20252">MVESINPPKGYFKIELLDKNRNVIDTFEKHNLVVNGSRPVLASHMAGRSTTPVNKLVLGTRGHIGNNLMMPKTANEGFTAARTQLFAEEEGEFCYHVNFTPPQSDGQAVVTEDDVGAGSTVEVTNSNNTITYRIELSTTAGNGTLGAVGYTEAGLYAGNDLFCMRTFAVRSKDVSSILRITWTLIF</sequence>
<reference evidence="1 2" key="1">
    <citation type="submission" date="2016-05" db="EMBL/GenBank/DDBJ databases">
        <title>Campylobacter bacteriophages isolated in Slovenia.</title>
        <authorList>
            <person name="Janez N."/>
            <person name="Peterka M."/>
            <person name="Accetto T."/>
        </authorList>
    </citation>
    <scope>NUCLEOTIDE SEQUENCE [LARGE SCALE GENOMIC DNA]</scope>
</reference>
<evidence type="ECO:0000313" key="2">
    <source>
        <dbReference type="Proteomes" id="UP000221511"/>
    </source>
</evidence>